<gene>
    <name evidence="5" type="ORF">Sjap_023720</name>
</gene>
<keyword evidence="6" id="KW-1185">Reference proteome</keyword>
<dbReference type="InterPro" id="IPR042172">
    <property type="entry name" value="Adenosylhomocyst_ase-like_sf"/>
</dbReference>
<reference evidence="5 6" key="1">
    <citation type="submission" date="2024-01" db="EMBL/GenBank/DDBJ databases">
        <title>Genome assemblies of Stephania.</title>
        <authorList>
            <person name="Yang L."/>
        </authorList>
    </citation>
    <scope>NUCLEOTIDE SEQUENCE [LARGE SCALE GENOMIC DNA]</scope>
    <source>
        <strain evidence="5">QJT</strain>
        <tissue evidence="5">Leaf</tissue>
    </source>
</reference>
<dbReference type="GO" id="GO:0005829">
    <property type="term" value="C:cytosol"/>
    <property type="evidence" value="ECO:0007669"/>
    <property type="project" value="TreeGrafter"/>
</dbReference>
<dbReference type="Gene3D" id="3.40.50.1480">
    <property type="entry name" value="Adenosylhomocysteinase-like"/>
    <property type="match status" value="2"/>
</dbReference>
<evidence type="ECO:0000259" key="4">
    <source>
        <dbReference type="PROSITE" id="PS50144"/>
    </source>
</evidence>
<protein>
    <recommendedName>
        <fullName evidence="2">Adenosylhomocysteinase</fullName>
    </recommendedName>
    <alternativeName>
        <fullName evidence="3">S-adenosyl-L-homocysteine hydrolase</fullName>
    </alternativeName>
</protein>
<dbReference type="InterPro" id="IPR020082">
    <property type="entry name" value="S-Ado-L-homoCys_hydrolase_CS"/>
</dbReference>
<dbReference type="EMBL" id="JBBNAE010000010">
    <property type="protein sequence ID" value="KAK9090543.1"/>
    <property type="molecule type" value="Genomic_DNA"/>
</dbReference>
<dbReference type="InterPro" id="IPR002083">
    <property type="entry name" value="MATH/TRAF_dom"/>
</dbReference>
<organism evidence="5 6">
    <name type="scientific">Stephania japonica</name>
    <dbReference type="NCBI Taxonomy" id="461633"/>
    <lineage>
        <taxon>Eukaryota</taxon>
        <taxon>Viridiplantae</taxon>
        <taxon>Streptophyta</taxon>
        <taxon>Embryophyta</taxon>
        <taxon>Tracheophyta</taxon>
        <taxon>Spermatophyta</taxon>
        <taxon>Magnoliopsida</taxon>
        <taxon>Ranunculales</taxon>
        <taxon>Menispermaceae</taxon>
        <taxon>Menispermoideae</taxon>
        <taxon>Cissampelideae</taxon>
        <taxon>Stephania</taxon>
    </lineage>
</organism>
<dbReference type="Pfam" id="PF05221">
    <property type="entry name" value="AdoHcyase"/>
    <property type="match status" value="2"/>
</dbReference>
<dbReference type="SMART" id="SM00996">
    <property type="entry name" value="AdoHcyase"/>
    <property type="match status" value="1"/>
</dbReference>
<evidence type="ECO:0000256" key="3">
    <source>
        <dbReference type="ARBA" id="ARBA00033091"/>
    </source>
</evidence>
<dbReference type="PROSITE" id="PS50144">
    <property type="entry name" value="MATH"/>
    <property type="match status" value="1"/>
</dbReference>
<dbReference type="Gene3D" id="2.60.210.10">
    <property type="entry name" value="Apoptosis, Tumor Necrosis Factor Receptor Associated Protein 2, Chain A"/>
    <property type="match status" value="1"/>
</dbReference>
<dbReference type="GO" id="GO:0004013">
    <property type="term" value="F:adenosylhomocysteinase activity"/>
    <property type="evidence" value="ECO:0007669"/>
    <property type="project" value="TreeGrafter"/>
</dbReference>
<dbReference type="InterPro" id="IPR000043">
    <property type="entry name" value="Adenosylhomocysteinase-like"/>
</dbReference>
<dbReference type="Proteomes" id="UP001417504">
    <property type="component" value="Unassembled WGS sequence"/>
</dbReference>
<evidence type="ECO:0000256" key="1">
    <source>
        <dbReference type="ARBA" id="ARBA00002639"/>
    </source>
</evidence>
<evidence type="ECO:0000313" key="5">
    <source>
        <dbReference type="EMBL" id="KAK9090543.1"/>
    </source>
</evidence>
<dbReference type="CDD" id="cd00121">
    <property type="entry name" value="MATH"/>
    <property type="match status" value="1"/>
</dbReference>
<dbReference type="SUPFAM" id="SSF49599">
    <property type="entry name" value="TRAF domain-like"/>
    <property type="match status" value="1"/>
</dbReference>
<evidence type="ECO:0000256" key="2">
    <source>
        <dbReference type="ARBA" id="ARBA00022091"/>
    </source>
</evidence>
<sequence>MRARSHRALKPMVINFRQSFFSRTVNGKHIASEKFTVGGYDWAIYFYPDGKNPEYNATYVSVFIALASEGTDVRALFELTLLDKSGKGKHKVHSHFERSLESGPYALKYRGSMWGYKRFFRRAMLETSDFLKDDCLKINCSLSLSATLIVSKSEKSEISSASAMALLVEKTSLGREYKVKDLSQADFGRLEIELAEVEMPGLMACRTEFSLSQPFKGARITESLHMTIQTAVLIETLTALGAEVRWCSCNIFSTQDHATKLYSLQLGEKTTEELLIRQYGCFSPYYILYDMARRQLRSCLSNKRNGIVLHLPHVINHDNVLTALGAEVRWCSCNIFSTQDHATAAIARDSAAIFVLKGKTLQEYWWCMERALDWGPGGGPNLIVDDGGDATLLIHEGVKAEEEFAKSGKVPDRTRPTMRSFDCADDYSRWVEVRS</sequence>
<feature type="domain" description="MATH" evidence="4">
    <location>
        <begin position="11"/>
        <end position="142"/>
    </location>
</feature>
<name>A0AAP0EHD8_9MAGN</name>
<proteinExistence type="predicted"/>
<evidence type="ECO:0000313" key="6">
    <source>
        <dbReference type="Proteomes" id="UP001417504"/>
    </source>
</evidence>
<comment type="function">
    <text evidence="1">Adenosylhomocysteine is a competitive inhibitor of S-adenosyl-L-methionine-dependent methyl transferase reactions; therefore adenosylhomocysteinase may play a key role in the control of methylations via regulation of the intracellular concentration of adenosylhomocysteine.</text>
</comment>
<dbReference type="PANTHER" id="PTHR23420">
    <property type="entry name" value="ADENOSYLHOMOCYSTEINASE"/>
    <property type="match status" value="1"/>
</dbReference>
<comment type="caution">
    <text evidence="5">The sequence shown here is derived from an EMBL/GenBank/DDBJ whole genome shotgun (WGS) entry which is preliminary data.</text>
</comment>
<dbReference type="PANTHER" id="PTHR23420:SF0">
    <property type="entry name" value="ADENOSYLHOMOCYSTEINASE"/>
    <property type="match status" value="1"/>
</dbReference>
<dbReference type="SMART" id="SM00061">
    <property type="entry name" value="MATH"/>
    <property type="match status" value="1"/>
</dbReference>
<dbReference type="AlphaFoldDB" id="A0AAP0EHD8"/>
<dbReference type="GO" id="GO:0033353">
    <property type="term" value="P:S-adenosylmethionine cycle"/>
    <property type="evidence" value="ECO:0007669"/>
    <property type="project" value="TreeGrafter"/>
</dbReference>
<accession>A0AAP0EHD8</accession>
<dbReference type="Pfam" id="PF22486">
    <property type="entry name" value="MATH_2"/>
    <property type="match status" value="1"/>
</dbReference>
<dbReference type="SUPFAM" id="SSF52283">
    <property type="entry name" value="Formate/glycerate dehydrogenase catalytic domain-like"/>
    <property type="match status" value="2"/>
</dbReference>
<dbReference type="PROSITE" id="PS00738">
    <property type="entry name" value="ADOHCYASE_1"/>
    <property type="match status" value="1"/>
</dbReference>
<dbReference type="InterPro" id="IPR008974">
    <property type="entry name" value="TRAF-like"/>
</dbReference>